<comment type="caution">
    <text evidence="2">The sequence shown here is derived from an EMBL/GenBank/DDBJ whole genome shotgun (WGS) entry which is preliminary data.</text>
</comment>
<dbReference type="AlphaFoldDB" id="A0A2P5F7V1"/>
<evidence type="ECO:0000313" key="2">
    <source>
        <dbReference type="EMBL" id="PON93878.1"/>
    </source>
</evidence>
<sequence length="147" mass="16256">MASMIAATVAPLVIIRDVRRAITGEDDDLREKAPQNHSVARKRLVMSRPSELVEINTYGVLWALTSWVAVYFAASFVFASFLADTKGAISVSDVLLAVFSIYMTLLLIYGGIVSVELSLSVRRIIARDMMKKASLIDDKDLEFNSLL</sequence>
<dbReference type="OrthoDB" id="10422432at2759"/>
<keyword evidence="1" id="KW-1133">Transmembrane helix</keyword>
<protein>
    <recommendedName>
        <fullName evidence="4">Transmembrane protein</fullName>
    </recommendedName>
</protein>
<feature type="transmembrane region" description="Helical" evidence="1">
    <location>
        <begin position="94"/>
        <end position="112"/>
    </location>
</feature>
<evidence type="ECO:0000313" key="3">
    <source>
        <dbReference type="Proteomes" id="UP000237000"/>
    </source>
</evidence>
<keyword evidence="3" id="KW-1185">Reference proteome</keyword>
<feature type="transmembrane region" description="Helical" evidence="1">
    <location>
        <begin position="60"/>
        <end position="82"/>
    </location>
</feature>
<dbReference type="Proteomes" id="UP000237000">
    <property type="component" value="Unassembled WGS sequence"/>
</dbReference>
<gene>
    <name evidence="2" type="ORF">TorRG33x02_102680</name>
</gene>
<dbReference type="InParanoid" id="A0A2P5F7V1"/>
<dbReference type="EMBL" id="JXTC01000055">
    <property type="protein sequence ID" value="PON93878.1"/>
    <property type="molecule type" value="Genomic_DNA"/>
</dbReference>
<evidence type="ECO:0008006" key="4">
    <source>
        <dbReference type="Google" id="ProtNLM"/>
    </source>
</evidence>
<proteinExistence type="predicted"/>
<evidence type="ECO:0000256" key="1">
    <source>
        <dbReference type="SAM" id="Phobius"/>
    </source>
</evidence>
<accession>A0A2P5F7V1</accession>
<name>A0A2P5F7V1_TREOI</name>
<organism evidence="2 3">
    <name type="scientific">Trema orientale</name>
    <name type="common">Charcoal tree</name>
    <name type="synonym">Celtis orientalis</name>
    <dbReference type="NCBI Taxonomy" id="63057"/>
    <lineage>
        <taxon>Eukaryota</taxon>
        <taxon>Viridiplantae</taxon>
        <taxon>Streptophyta</taxon>
        <taxon>Embryophyta</taxon>
        <taxon>Tracheophyta</taxon>
        <taxon>Spermatophyta</taxon>
        <taxon>Magnoliopsida</taxon>
        <taxon>eudicotyledons</taxon>
        <taxon>Gunneridae</taxon>
        <taxon>Pentapetalae</taxon>
        <taxon>rosids</taxon>
        <taxon>fabids</taxon>
        <taxon>Rosales</taxon>
        <taxon>Cannabaceae</taxon>
        <taxon>Trema</taxon>
    </lineage>
</organism>
<reference evidence="3" key="1">
    <citation type="submission" date="2016-06" db="EMBL/GenBank/DDBJ databases">
        <title>Parallel loss of symbiosis genes in relatives of nitrogen-fixing non-legume Parasponia.</title>
        <authorList>
            <person name="Van Velzen R."/>
            <person name="Holmer R."/>
            <person name="Bu F."/>
            <person name="Rutten L."/>
            <person name="Van Zeijl A."/>
            <person name="Liu W."/>
            <person name="Santuari L."/>
            <person name="Cao Q."/>
            <person name="Sharma T."/>
            <person name="Shen D."/>
            <person name="Roswanjaya Y."/>
            <person name="Wardhani T."/>
            <person name="Kalhor M.S."/>
            <person name="Jansen J."/>
            <person name="Van den Hoogen J."/>
            <person name="Gungor B."/>
            <person name="Hartog M."/>
            <person name="Hontelez J."/>
            <person name="Verver J."/>
            <person name="Yang W.-C."/>
            <person name="Schijlen E."/>
            <person name="Repin R."/>
            <person name="Schilthuizen M."/>
            <person name="Schranz E."/>
            <person name="Heidstra R."/>
            <person name="Miyata K."/>
            <person name="Fedorova E."/>
            <person name="Kohlen W."/>
            <person name="Bisseling T."/>
            <person name="Smit S."/>
            <person name="Geurts R."/>
        </authorList>
    </citation>
    <scope>NUCLEOTIDE SEQUENCE [LARGE SCALE GENOMIC DNA]</scope>
    <source>
        <strain evidence="3">cv. RG33-2</strain>
    </source>
</reference>
<keyword evidence="1" id="KW-0472">Membrane</keyword>
<keyword evidence="1" id="KW-0812">Transmembrane</keyword>